<dbReference type="AlphaFoldDB" id="A0A6H1ZW36"/>
<protein>
    <submittedName>
        <fullName evidence="1">Uncharacterized protein</fullName>
    </submittedName>
</protein>
<dbReference type="EMBL" id="MT144261">
    <property type="protein sequence ID" value="QJA51420.1"/>
    <property type="molecule type" value="Genomic_DNA"/>
</dbReference>
<accession>A0A6H1ZW36</accession>
<evidence type="ECO:0000313" key="1">
    <source>
        <dbReference type="EMBL" id="QJA51420.1"/>
    </source>
</evidence>
<organism evidence="1">
    <name type="scientific">viral metagenome</name>
    <dbReference type="NCBI Taxonomy" id="1070528"/>
    <lineage>
        <taxon>unclassified sequences</taxon>
        <taxon>metagenomes</taxon>
        <taxon>organismal metagenomes</taxon>
    </lineage>
</organism>
<proteinExistence type="predicted"/>
<reference evidence="1" key="1">
    <citation type="submission" date="2020-03" db="EMBL/GenBank/DDBJ databases">
        <title>The deep terrestrial virosphere.</title>
        <authorList>
            <person name="Holmfeldt K."/>
            <person name="Nilsson E."/>
            <person name="Simone D."/>
            <person name="Lopez-Fernandez M."/>
            <person name="Wu X."/>
            <person name="de Brujin I."/>
            <person name="Lundin D."/>
            <person name="Andersson A."/>
            <person name="Bertilsson S."/>
            <person name="Dopson M."/>
        </authorList>
    </citation>
    <scope>NUCLEOTIDE SEQUENCE</scope>
    <source>
        <strain evidence="1">TM448A02110</strain>
    </source>
</reference>
<sequence length="118" mass="12197">MATVAITPLAIVKDVASVTKPIASATAIVAADTNTFAYLTEGDLLIQINNTYAGAKNFTFGVGFGIAAGKGTLVVAVAQNAVQFVVLSSDRFRNSSGLVSLTYEAATTGFVQAFYLPK</sequence>
<gene>
    <name evidence="1" type="ORF">TM448A02110_0011</name>
</gene>
<name>A0A6H1ZW36_9ZZZZ</name>